<evidence type="ECO:0000256" key="1">
    <source>
        <dbReference type="ARBA" id="ARBA00023015"/>
    </source>
</evidence>
<name>A0A011VSR3_RUMAL</name>
<keyword evidence="4" id="KW-0105">Cadmium resistance</keyword>
<dbReference type="SUPFAM" id="SSF46785">
    <property type="entry name" value="Winged helix' DNA-binding domain"/>
    <property type="match status" value="1"/>
</dbReference>
<dbReference type="InterPro" id="IPR011991">
    <property type="entry name" value="ArsR-like_HTH"/>
</dbReference>
<dbReference type="PROSITE" id="PS00846">
    <property type="entry name" value="HTH_ARSR_1"/>
    <property type="match status" value="1"/>
</dbReference>
<evidence type="ECO:0000313" key="8">
    <source>
        <dbReference type="Proteomes" id="UP000021369"/>
    </source>
</evidence>
<dbReference type="EMBL" id="JEOB01000004">
    <property type="protein sequence ID" value="EXM38296.1"/>
    <property type="molecule type" value="Genomic_DNA"/>
</dbReference>
<dbReference type="PRINTS" id="PR00778">
    <property type="entry name" value="HTHARSR"/>
</dbReference>
<evidence type="ECO:0000313" key="6">
    <source>
        <dbReference type="EMBL" id="EXM38296.1"/>
    </source>
</evidence>
<dbReference type="PANTHER" id="PTHR43132:SF6">
    <property type="entry name" value="HTH-TYPE TRANSCRIPTIONAL REPRESSOR CZRA"/>
    <property type="match status" value="1"/>
</dbReference>
<keyword evidence="3" id="KW-0804">Transcription</keyword>
<evidence type="ECO:0000256" key="2">
    <source>
        <dbReference type="ARBA" id="ARBA00023125"/>
    </source>
</evidence>
<dbReference type="OrthoDB" id="9794330at2"/>
<gene>
    <name evidence="7" type="ORF">RASY3_08685</name>
    <name evidence="6" type="ORF">RASY3_19070</name>
</gene>
<protein>
    <submittedName>
        <fullName evidence="6">ArsR family transcriptional regulator</fullName>
    </submittedName>
</protein>
<dbReference type="Gene3D" id="1.10.10.10">
    <property type="entry name" value="Winged helix-like DNA-binding domain superfamily/Winged helix DNA-binding domain"/>
    <property type="match status" value="1"/>
</dbReference>
<dbReference type="InterPro" id="IPR036388">
    <property type="entry name" value="WH-like_DNA-bd_sf"/>
</dbReference>
<dbReference type="NCBIfam" id="NF033788">
    <property type="entry name" value="HTH_metalloreg"/>
    <property type="match status" value="1"/>
</dbReference>
<evidence type="ECO:0000259" key="5">
    <source>
        <dbReference type="PROSITE" id="PS50987"/>
    </source>
</evidence>
<dbReference type="InterPro" id="IPR018334">
    <property type="entry name" value="ArsR_HTH"/>
</dbReference>
<dbReference type="Pfam" id="PF01022">
    <property type="entry name" value="HTH_5"/>
    <property type="match status" value="1"/>
</dbReference>
<evidence type="ECO:0000256" key="4">
    <source>
        <dbReference type="ARBA" id="ARBA00043263"/>
    </source>
</evidence>
<proteinExistence type="predicted"/>
<dbReference type="GO" id="GO:0046686">
    <property type="term" value="P:response to cadmium ion"/>
    <property type="evidence" value="ECO:0007669"/>
    <property type="project" value="UniProtKB-KW"/>
</dbReference>
<evidence type="ECO:0000256" key="3">
    <source>
        <dbReference type="ARBA" id="ARBA00023163"/>
    </source>
</evidence>
<dbReference type="InterPro" id="IPR036390">
    <property type="entry name" value="WH_DNA-bd_sf"/>
</dbReference>
<dbReference type="GO" id="GO:0003677">
    <property type="term" value="F:DNA binding"/>
    <property type="evidence" value="ECO:0007669"/>
    <property type="project" value="UniProtKB-KW"/>
</dbReference>
<dbReference type="EMBL" id="JEOB01000002">
    <property type="protein sequence ID" value="EXM39830.1"/>
    <property type="molecule type" value="Genomic_DNA"/>
</dbReference>
<dbReference type="PROSITE" id="PS50987">
    <property type="entry name" value="HTH_ARSR_2"/>
    <property type="match status" value="1"/>
</dbReference>
<dbReference type="AlphaFoldDB" id="A0A011VSR3"/>
<keyword evidence="2" id="KW-0238">DNA-binding</keyword>
<accession>A0A011VSR3</accession>
<dbReference type="InterPro" id="IPR051011">
    <property type="entry name" value="Metal_resp_trans_reg"/>
</dbReference>
<comment type="caution">
    <text evidence="6">The sequence shown here is derived from an EMBL/GenBank/DDBJ whole genome shotgun (WGS) entry which is preliminary data.</text>
</comment>
<feature type="domain" description="HTH arsR-type" evidence="5">
    <location>
        <begin position="25"/>
        <end position="117"/>
    </location>
</feature>
<dbReference type="GO" id="GO:0003700">
    <property type="term" value="F:DNA-binding transcription factor activity"/>
    <property type="evidence" value="ECO:0007669"/>
    <property type="project" value="InterPro"/>
</dbReference>
<organism evidence="6 8">
    <name type="scientific">Ruminococcus albus SY3</name>
    <dbReference type="NCBI Taxonomy" id="1341156"/>
    <lineage>
        <taxon>Bacteria</taxon>
        <taxon>Bacillati</taxon>
        <taxon>Bacillota</taxon>
        <taxon>Clostridia</taxon>
        <taxon>Eubacteriales</taxon>
        <taxon>Oscillospiraceae</taxon>
        <taxon>Ruminococcus</taxon>
    </lineage>
</organism>
<dbReference type="InterPro" id="IPR001845">
    <property type="entry name" value="HTH_ArsR_DNA-bd_dom"/>
</dbReference>
<dbReference type="PANTHER" id="PTHR43132">
    <property type="entry name" value="ARSENICAL RESISTANCE OPERON REPRESSOR ARSR-RELATED"/>
    <property type="match status" value="1"/>
</dbReference>
<reference evidence="6 8" key="1">
    <citation type="submission" date="2013-06" db="EMBL/GenBank/DDBJ databases">
        <title>Rumen cellulosomics: divergent fiber-degrading strategies revealed by comparative genome-wide analysis of six Ruminococcal strains.</title>
        <authorList>
            <person name="Dassa B."/>
            <person name="Borovok I."/>
            <person name="Lamed R."/>
            <person name="Flint H."/>
            <person name="Yeoman C.J."/>
            <person name="White B."/>
            <person name="Bayer E.A."/>
        </authorList>
    </citation>
    <scope>NUCLEOTIDE SEQUENCE [LARGE SCALE GENOMIC DNA]</scope>
    <source>
        <strain evidence="6 8">SY3</strain>
    </source>
</reference>
<dbReference type="SMART" id="SM00418">
    <property type="entry name" value="HTH_ARSR"/>
    <property type="match status" value="1"/>
</dbReference>
<keyword evidence="8" id="KW-1185">Reference proteome</keyword>
<dbReference type="PATRIC" id="fig|1341156.4.peg.1041"/>
<sequence length="117" mass="13564">MKENKNPEYLALTQEDIDRLERETPSDEELYDLAELYKVFGDSTRVRILYALLESEMCVGDMAQLLGLTPTACSHQLRVLKNSKLVRFRREGKIMFYSLADEHVRSILALGMEHILE</sequence>
<evidence type="ECO:0000313" key="7">
    <source>
        <dbReference type="EMBL" id="EXM39830.1"/>
    </source>
</evidence>
<keyword evidence="1" id="KW-0805">Transcription regulation</keyword>
<dbReference type="Proteomes" id="UP000021369">
    <property type="component" value="Unassembled WGS sequence"/>
</dbReference>
<dbReference type="CDD" id="cd00090">
    <property type="entry name" value="HTH_ARSR"/>
    <property type="match status" value="1"/>
</dbReference>